<sequence length="131" mass="14064">MSDQERDYSAALGTAERLLGMPLERFLDPGEGEPANAADFKRLATVHTFGDAWPRTEVLDTRTRALVSVTIAATLGTLEPLRGQLRIALNSGVTPEEVVEVFIHIEAYAGAARAFEGYGVAREVFAEAASG</sequence>
<dbReference type="PANTHER" id="PTHR33570">
    <property type="entry name" value="4-CARBOXYMUCONOLACTONE DECARBOXYLASE FAMILY PROTEIN"/>
    <property type="match status" value="1"/>
</dbReference>
<dbReference type="Pfam" id="PF02627">
    <property type="entry name" value="CMD"/>
    <property type="match status" value="1"/>
</dbReference>
<accession>A0ABZ1IQW4</accession>
<evidence type="ECO:0000259" key="1">
    <source>
        <dbReference type="Pfam" id="PF02627"/>
    </source>
</evidence>
<dbReference type="PANTHER" id="PTHR33570:SF2">
    <property type="entry name" value="CARBOXYMUCONOLACTONE DECARBOXYLASE-LIKE DOMAIN-CONTAINING PROTEIN"/>
    <property type="match status" value="1"/>
</dbReference>
<dbReference type="Proteomes" id="UP001622690">
    <property type="component" value="Chromosome"/>
</dbReference>
<dbReference type="EMBL" id="CP108125">
    <property type="protein sequence ID" value="WTO82308.1"/>
    <property type="molecule type" value="Genomic_DNA"/>
</dbReference>
<dbReference type="InterPro" id="IPR003779">
    <property type="entry name" value="CMD-like"/>
</dbReference>
<dbReference type="Gene3D" id="1.20.1290.10">
    <property type="entry name" value="AhpD-like"/>
    <property type="match status" value="1"/>
</dbReference>
<keyword evidence="3" id="KW-1185">Reference proteome</keyword>
<dbReference type="InterPro" id="IPR052512">
    <property type="entry name" value="4CMD/NDH-1_regulator"/>
</dbReference>
<protein>
    <submittedName>
        <fullName evidence="2">Carboxymuconolactone decarboxylase family protein</fullName>
    </submittedName>
</protein>
<dbReference type="InterPro" id="IPR029032">
    <property type="entry name" value="AhpD-like"/>
</dbReference>
<dbReference type="SUPFAM" id="SSF69118">
    <property type="entry name" value="AhpD-like"/>
    <property type="match status" value="1"/>
</dbReference>
<evidence type="ECO:0000313" key="2">
    <source>
        <dbReference type="EMBL" id="WTO82308.1"/>
    </source>
</evidence>
<organism evidence="2 3">
    <name type="scientific">Streptomyces nigra</name>
    <dbReference type="NCBI Taxonomy" id="1827580"/>
    <lineage>
        <taxon>Bacteria</taxon>
        <taxon>Bacillati</taxon>
        <taxon>Actinomycetota</taxon>
        <taxon>Actinomycetes</taxon>
        <taxon>Kitasatosporales</taxon>
        <taxon>Streptomycetaceae</taxon>
        <taxon>Streptomyces</taxon>
    </lineage>
</organism>
<name>A0ABZ1IQW4_9ACTN</name>
<gene>
    <name evidence="2" type="ORF">OHU27_07700</name>
</gene>
<feature type="domain" description="Carboxymuconolactone decarboxylase-like" evidence="1">
    <location>
        <begin position="39"/>
        <end position="123"/>
    </location>
</feature>
<reference evidence="2 3" key="1">
    <citation type="submission" date="2022-10" db="EMBL/GenBank/DDBJ databases">
        <title>The complete genomes of actinobacterial strains from the NBC collection.</title>
        <authorList>
            <person name="Joergensen T.S."/>
            <person name="Alvarez Arevalo M."/>
            <person name="Sterndorff E.B."/>
            <person name="Faurdal D."/>
            <person name="Vuksanovic O."/>
            <person name="Mourched A.-S."/>
            <person name="Charusanti P."/>
            <person name="Shaw S."/>
            <person name="Blin K."/>
            <person name="Weber T."/>
        </authorList>
    </citation>
    <scope>NUCLEOTIDE SEQUENCE [LARGE SCALE GENOMIC DNA]</scope>
    <source>
        <strain evidence="2 3">NBC_00206</strain>
    </source>
</reference>
<evidence type="ECO:0000313" key="3">
    <source>
        <dbReference type="Proteomes" id="UP001622690"/>
    </source>
</evidence>
<dbReference type="RefSeq" id="WP_406257131.1">
    <property type="nucleotide sequence ID" value="NZ_CP108125.1"/>
</dbReference>
<proteinExistence type="predicted"/>